<dbReference type="InterPro" id="IPR029058">
    <property type="entry name" value="AB_hydrolase_fold"/>
</dbReference>
<comment type="caution">
    <text evidence="3">The sequence shown here is derived from an EMBL/GenBank/DDBJ whole genome shotgun (WGS) entry which is preliminary data.</text>
</comment>
<dbReference type="Gene3D" id="3.40.50.1820">
    <property type="entry name" value="alpha/beta hydrolase"/>
    <property type="match status" value="1"/>
</dbReference>
<dbReference type="InterPro" id="IPR053145">
    <property type="entry name" value="AB_hydrolase_Est10"/>
</dbReference>
<sequence length="328" mass="34124">MNGLVFSRTKYLIALVAVLSTAALAESPVPPVQTFVEAPGPNGPLKGTMLSAGKDAPIVLMIPGSGPTDRDGNNAHGLKASTLSLLADGLAARKIASVRVDKRGMYASAEAVPDANAVTINDYAADAHSWIRSIRGMTGTKCVWVLGHSEGGLVALVAGQDSSDICGLILVSTAGRPLGDVLEEQLKSNPANAPILDQALTAISDLKAGRHVDAKDLSPALLPLFHPAVQNFLISEFAIDPANLLAGYNKPLLILQGERDIQVNVSDAQLLKRANPAARLVLLPNTNHILKQVSSDDRGANVATYSDPSLPLAPAVVPAIADFILSAP</sequence>
<name>A0AA42WQ12_SPHYA</name>
<feature type="signal peptide" evidence="1">
    <location>
        <begin position="1"/>
        <end position="25"/>
    </location>
</feature>
<dbReference type="PANTHER" id="PTHR43265:SF1">
    <property type="entry name" value="ESTERASE ESTD"/>
    <property type="match status" value="1"/>
</dbReference>
<evidence type="ECO:0000256" key="1">
    <source>
        <dbReference type="SAM" id="SignalP"/>
    </source>
</evidence>
<gene>
    <name evidence="3" type="ORF">N5J77_00685</name>
</gene>
<dbReference type="GO" id="GO:0052689">
    <property type="term" value="F:carboxylic ester hydrolase activity"/>
    <property type="evidence" value="ECO:0007669"/>
    <property type="project" value="TreeGrafter"/>
</dbReference>
<accession>A0AA42WQ12</accession>
<dbReference type="EMBL" id="JAOCKX010000001">
    <property type="protein sequence ID" value="MDH2129623.1"/>
    <property type="molecule type" value="Genomic_DNA"/>
</dbReference>
<evidence type="ECO:0000313" key="4">
    <source>
        <dbReference type="Proteomes" id="UP001162318"/>
    </source>
</evidence>
<dbReference type="SUPFAM" id="SSF53474">
    <property type="entry name" value="alpha/beta-Hydrolases"/>
    <property type="match status" value="1"/>
</dbReference>
<evidence type="ECO:0000313" key="3">
    <source>
        <dbReference type="EMBL" id="MDH2129623.1"/>
    </source>
</evidence>
<feature type="domain" description="Serine aminopeptidase S33" evidence="2">
    <location>
        <begin position="82"/>
        <end position="177"/>
    </location>
</feature>
<proteinExistence type="predicted"/>
<dbReference type="InterPro" id="IPR022742">
    <property type="entry name" value="Hydrolase_4"/>
</dbReference>
<feature type="chain" id="PRO_5041396234" evidence="1">
    <location>
        <begin position="26"/>
        <end position="328"/>
    </location>
</feature>
<dbReference type="Pfam" id="PF12146">
    <property type="entry name" value="Hydrolase_4"/>
    <property type="match status" value="1"/>
</dbReference>
<organism evidence="3 4">
    <name type="scientific">Sphingobium yanoikuyae</name>
    <name type="common">Sphingomonas yanoikuyae</name>
    <dbReference type="NCBI Taxonomy" id="13690"/>
    <lineage>
        <taxon>Bacteria</taxon>
        <taxon>Pseudomonadati</taxon>
        <taxon>Pseudomonadota</taxon>
        <taxon>Alphaproteobacteria</taxon>
        <taxon>Sphingomonadales</taxon>
        <taxon>Sphingomonadaceae</taxon>
        <taxon>Sphingobium</taxon>
    </lineage>
</organism>
<evidence type="ECO:0000259" key="2">
    <source>
        <dbReference type="Pfam" id="PF12146"/>
    </source>
</evidence>
<keyword evidence="1" id="KW-0732">Signal</keyword>
<protein>
    <submittedName>
        <fullName evidence="3">Lysophospholipase</fullName>
    </submittedName>
</protein>
<dbReference type="AlphaFoldDB" id="A0AA42WQ12"/>
<dbReference type="Proteomes" id="UP001162318">
    <property type="component" value="Unassembled WGS sequence"/>
</dbReference>
<dbReference type="PANTHER" id="PTHR43265">
    <property type="entry name" value="ESTERASE ESTD"/>
    <property type="match status" value="1"/>
</dbReference>
<dbReference type="RefSeq" id="WP_066768694.1">
    <property type="nucleotide sequence ID" value="NZ_JAOCKX010000001.1"/>
</dbReference>
<reference evidence="3" key="1">
    <citation type="submission" date="2022-09" db="EMBL/GenBank/DDBJ databases">
        <title>Intensive care unit water sources are persistently colonized with multi-drug resistant bacteria and are the site of extensive horizontal gene transfer of antibiotic resistance genes.</title>
        <authorList>
            <person name="Diorio-Toth L."/>
        </authorList>
    </citation>
    <scope>NUCLEOTIDE SEQUENCE</scope>
    <source>
        <strain evidence="3">GD03659</strain>
    </source>
</reference>